<dbReference type="PRINTS" id="PR00385">
    <property type="entry name" value="P450"/>
</dbReference>
<evidence type="ECO:0000256" key="5">
    <source>
        <dbReference type="ARBA" id="ARBA00022723"/>
    </source>
</evidence>
<dbReference type="Gene3D" id="1.10.630.10">
    <property type="entry name" value="Cytochrome P450"/>
    <property type="match status" value="1"/>
</dbReference>
<feature type="transmembrane region" description="Helical" evidence="10">
    <location>
        <begin position="26"/>
        <end position="45"/>
    </location>
</feature>
<dbReference type="PANTHER" id="PTHR24300:SF1">
    <property type="entry name" value="CYTOCHROME P450 2D6-RELATED"/>
    <property type="match status" value="1"/>
</dbReference>
<evidence type="ECO:0000256" key="2">
    <source>
        <dbReference type="ARBA" id="ARBA00004370"/>
    </source>
</evidence>
<evidence type="ECO:0000256" key="4">
    <source>
        <dbReference type="ARBA" id="ARBA00022617"/>
    </source>
</evidence>
<dbReference type="GeneID" id="107122924"/>
<keyword evidence="10" id="KW-0812">Transmembrane</keyword>
<dbReference type="SUPFAM" id="SSF48264">
    <property type="entry name" value="Cytochrome P450"/>
    <property type="match status" value="1"/>
</dbReference>
<evidence type="ECO:0000313" key="12">
    <source>
        <dbReference type="RefSeq" id="XP_015281585.1"/>
    </source>
</evidence>
<keyword evidence="9" id="KW-0503">Monooxygenase</keyword>
<dbReference type="InterPro" id="IPR001128">
    <property type="entry name" value="Cyt_P450"/>
</dbReference>
<evidence type="ECO:0000256" key="10">
    <source>
        <dbReference type="SAM" id="Phobius"/>
    </source>
</evidence>
<dbReference type="PRINTS" id="PR01686">
    <property type="entry name" value="EP450ICYP2D"/>
</dbReference>
<dbReference type="InterPro" id="IPR008069">
    <property type="entry name" value="Cyt_P450_E_grp-I_CYP2D-like"/>
</dbReference>
<evidence type="ECO:0000256" key="6">
    <source>
        <dbReference type="ARBA" id="ARBA00023002"/>
    </source>
</evidence>
<evidence type="ECO:0000256" key="9">
    <source>
        <dbReference type="RuleBase" id="RU000461"/>
    </source>
</evidence>
<comment type="similarity">
    <text evidence="3 9">Belongs to the cytochrome P450 family.</text>
</comment>
<dbReference type="PANTHER" id="PTHR24300">
    <property type="entry name" value="CYTOCHROME P450 508A4-RELATED"/>
    <property type="match status" value="1"/>
</dbReference>
<protein>
    <submittedName>
        <fullName evidence="12">Cytochrome P450 2D17-like</fullName>
    </submittedName>
</protein>
<keyword evidence="10" id="KW-1133">Transmembrane helix</keyword>
<dbReference type="Pfam" id="PF00067">
    <property type="entry name" value="p450"/>
    <property type="match status" value="1"/>
</dbReference>
<organism evidence="11 12">
    <name type="scientific">Gekko japonicus</name>
    <name type="common">Schlegel's Japanese gecko</name>
    <dbReference type="NCBI Taxonomy" id="146911"/>
    <lineage>
        <taxon>Eukaryota</taxon>
        <taxon>Metazoa</taxon>
        <taxon>Chordata</taxon>
        <taxon>Craniata</taxon>
        <taxon>Vertebrata</taxon>
        <taxon>Euteleostomi</taxon>
        <taxon>Lepidosauria</taxon>
        <taxon>Squamata</taxon>
        <taxon>Bifurcata</taxon>
        <taxon>Gekkota</taxon>
        <taxon>Gekkonidae</taxon>
        <taxon>Gekkoninae</taxon>
        <taxon>Gekko</taxon>
    </lineage>
</organism>
<dbReference type="PROSITE" id="PS00086">
    <property type="entry name" value="CYTOCHROME_P450"/>
    <property type="match status" value="1"/>
</dbReference>
<evidence type="ECO:0000313" key="11">
    <source>
        <dbReference type="Proteomes" id="UP000694871"/>
    </source>
</evidence>
<keyword evidence="11" id="KW-1185">Reference proteome</keyword>
<comment type="subcellular location">
    <subcellularLocation>
        <location evidence="2">Membrane</location>
    </subcellularLocation>
</comment>
<evidence type="ECO:0000256" key="7">
    <source>
        <dbReference type="ARBA" id="ARBA00023004"/>
    </source>
</evidence>
<gene>
    <name evidence="12" type="primary">LOC107122924</name>
</gene>
<proteinExistence type="inferred from homology"/>
<keyword evidence="6 9" id="KW-0560">Oxidoreductase</keyword>
<dbReference type="InterPro" id="IPR050182">
    <property type="entry name" value="Cytochrome_P450_fam2"/>
</dbReference>
<sequence>MVSPTAVIPATISWLGAQVSSCWNNITATLICLLLLVLLLDYVMFRKRSSRFPPGPTPLPFLGNLLLFDFRNPYTTIKNLTKKYGATFSLQVGWKSYVILNGFKISKEAMVEKAEDFADRPPIPLLKIAGYSKNCEGILLATHSNGWKEQRRFCVSTLKNLGMGKKTLEKMMSEEAGYLCSEFKSQEGLPFNPQSLLNNAVGNIICILIFGDRFEYSDITFLKLMHLTHEAMKATSELAPQMMAGNSLLSYLPGPRHKLKSSFNGLCAILRPIVDDHKNTRDPTFQRDMIDAFLEEMEKAKGNPDSSFNEQNLIKIIPEWFAAGTETTASTILWGLLKMVLHPEVQEKVHEEIEKVLGKDKAPMMEDQAKLPYTNAVIHEIQRYADIIPVTLPYIAHQDTEVGKFVIPKETIVFNHLSSVLNDETMWEKPHQFYPEHFLDANGQFVKREAFLPFSAGRHACPGEPLAKMELFIFFTSLLQRLTFCIPENHPRPKEDRLFALTVTPDPFQICAIPR</sequence>
<keyword evidence="8 10" id="KW-0472">Membrane</keyword>
<comment type="cofactor">
    <cofactor evidence="1">
        <name>heme</name>
        <dbReference type="ChEBI" id="CHEBI:30413"/>
    </cofactor>
</comment>
<dbReference type="Proteomes" id="UP000694871">
    <property type="component" value="Unplaced"/>
</dbReference>
<dbReference type="InterPro" id="IPR036396">
    <property type="entry name" value="Cyt_P450_sf"/>
</dbReference>
<evidence type="ECO:0000256" key="3">
    <source>
        <dbReference type="ARBA" id="ARBA00010617"/>
    </source>
</evidence>
<keyword evidence="4 9" id="KW-0349">Heme</keyword>
<dbReference type="RefSeq" id="XP_015281585.1">
    <property type="nucleotide sequence ID" value="XM_015426099.1"/>
</dbReference>
<evidence type="ECO:0000256" key="8">
    <source>
        <dbReference type="ARBA" id="ARBA00023136"/>
    </source>
</evidence>
<name>A0ABM1L6J8_GEKJA</name>
<dbReference type="PRINTS" id="PR00463">
    <property type="entry name" value="EP450I"/>
</dbReference>
<reference evidence="12" key="1">
    <citation type="submission" date="2025-08" db="UniProtKB">
        <authorList>
            <consortium name="RefSeq"/>
        </authorList>
    </citation>
    <scope>IDENTIFICATION</scope>
</reference>
<evidence type="ECO:0000256" key="1">
    <source>
        <dbReference type="ARBA" id="ARBA00001971"/>
    </source>
</evidence>
<keyword evidence="5 9" id="KW-0479">Metal-binding</keyword>
<dbReference type="InterPro" id="IPR017972">
    <property type="entry name" value="Cyt_P450_CS"/>
</dbReference>
<dbReference type="InterPro" id="IPR002401">
    <property type="entry name" value="Cyt_P450_E_grp-I"/>
</dbReference>
<keyword evidence="7 9" id="KW-0408">Iron</keyword>
<accession>A0ABM1L6J8</accession>